<dbReference type="EMBL" id="AAWS01000005">
    <property type="protein sequence ID" value="EAY30836.1"/>
    <property type="molecule type" value="Genomic_DNA"/>
</dbReference>
<reference evidence="2 3" key="1">
    <citation type="submission" date="2007-01" db="EMBL/GenBank/DDBJ databases">
        <authorList>
            <person name="Haygood M."/>
            <person name="Podell S."/>
            <person name="Anderson C."/>
            <person name="Hopkinson B."/>
            <person name="Roe K."/>
            <person name="Barbeau K."/>
            <person name="Gaasterland T."/>
            <person name="Ferriera S."/>
            <person name="Johnson J."/>
            <person name="Kravitz S."/>
            <person name="Beeson K."/>
            <person name="Sutton G."/>
            <person name="Rogers Y.-H."/>
            <person name="Friedman R."/>
            <person name="Frazier M."/>
            <person name="Venter J.C."/>
        </authorList>
    </citation>
    <scope>NUCLEOTIDE SEQUENCE [LARGE SCALE GENOMIC DNA]</scope>
    <source>
        <strain evidence="2 3">ATCC 23134</strain>
    </source>
</reference>
<keyword evidence="1" id="KW-0812">Transmembrane</keyword>
<dbReference type="AlphaFoldDB" id="A1ZFR2"/>
<sequence>MKNHTAATPSLLGVFVLVAIILGMLITVTLHSGDSSEQASGNWKSGKKNITKEVSNDTGKKLIDKVKIQYIKFQ</sequence>
<name>A1ZFR2_MICM2</name>
<protein>
    <submittedName>
        <fullName evidence="2">Uncharacterized protein</fullName>
    </submittedName>
</protein>
<evidence type="ECO:0000256" key="1">
    <source>
        <dbReference type="SAM" id="Phobius"/>
    </source>
</evidence>
<gene>
    <name evidence="2" type="ORF">M23134_01160</name>
</gene>
<evidence type="ECO:0000313" key="3">
    <source>
        <dbReference type="Proteomes" id="UP000004095"/>
    </source>
</evidence>
<organism evidence="2 3">
    <name type="scientific">Microscilla marina ATCC 23134</name>
    <dbReference type="NCBI Taxonomy" id="313606"/>
    <lineage>
        <taxon>Bacteria</taxon>
        <taxon>Pseudomonadati</taxon>
        <taxon>Bacteroidota</taxon>
        <taxon>Cytophagia</taxon>
        <taxon>Cytophagales</taxon>
        <taxon>Microscillaceae</taxon>
        <taxon>Microscilla</taxon>
    </lineage>
</organism>
<evidence type="ECO:0000313" key="2">
    <source>
        <dbReference type="EMBL" id="EAY30836.1"/>
    </source>
</evidence>
<dbReference type="RefSeq" id="WP_002694543.1">
    <property type="nucleotide sequence ID" value="NZ_AAWS01000005.1"/>
</dbReference>
<keyword evidence="1" id="KW-0472">Membrane</keyword>
<accession>A1ZFR2</accession>
<keyword evidence="3" id="KW-1185">Reference proteome</keyword>
<dbReference type="Proteomes" id="UP000004095">
    <property type="component" value="Unassembled WGS sequence"/>
</dbReference>
<keyword evidence="1" id="KW-1133">Transmembrane helix</keyword>
<proteinExistence type="predicted"/>
<comment type="caution">
    <text evidence="2">The sequence shown here is derived from an EMBL/GenBank/DDBJ whole genome shotgun (WGS) entry which is preliminary data.</text>
</comment>
<feature type="transmembrane region" description="Helical" evidence="1">
    <location>
        <begin position="12"/>
        <end position="30"/>
    </location>
</feature>